<evidence type="ECO:0008006" key="4">
    <source>
        <dbReference type="Google" id="ProtNLM"/>
    </source>
</evidence>
<accession>A0A554NBA7</accession>
<comment type="caution">
    <text evidence="2">The sequence shown here is derived from an EMBL/GenBank/DDBJ whole genome shotgun (WGS) entry which is preliminary data.</text>
</comment>
<feature type="compositionally biased region" description="Basic and acidic residues" evidence="1">
    <location>
        <begin position="159"/>
        <end position="168"/>
    </location>
</feature>
<keyword evidence="3" id="KW-1185">Reference proteome</keyword>
<protein>
    <recommendedName>
        <fullName evidence="4">RecA-superfamily ATPase, KaiC/GvpD/RAD55 family</fullName>
    </recommendedName>
</protein>
<dbReference type="InterPro" id="IPR027417">
    <property type="entry name" value="P-loop_NTPase"/>
</dbReference>
<evidence type="ECO:0000256" key="1">
    <source>
        <dbReference type="SAM" id="MobiDB-lite"/>
    </source>
</evidence>
<sequence length="185" mass="20135">MVVGSLADDEGAIVVTTDDDGDAVLEDCEDVGATPREGRIGLVDCVGNDRSEATRRTARIQTVSGPDDLTGIGMRYSKLCADFDADGVDRLRLAVASVSTLLSFGDVRRTARFVHTLAGRNASIDGFGAFLLDPETQDERTVRTISHFCDGRIQVREGQNGDRPELRVRGVPGPREWTPFDPRRD</sequence>
<evidence type="ECO:0000313" key="3">
    <source>
        <dbReference type="Proteomes" id="UP000319894"/>
    </source>
</evidence>
<dbReference type="EMBL" id="QMDX01000003">
    <property type="protein sequence ID" value="TSD14677.1"/>
    <property type="molecule type" value="Genomic_DNA"/>
</dbReference>
<dbReference type="Gene3D" id="3.40.50.300">
    <property type="entry name" value="P-loop containing nucleotide triphosphate hydrolases"/>
    <property type="match status" value="1"/>
</dbReference>
<dbReference type="AlphaFoldDB" id="A0A554NBA7"/>
<dbReference type="RefSeq" id="WP_144261397.1">
    <property type="nucleotide sequence ID" value="NZ_QMDX01000003.1"/>
</dbReference>
<dbReference type="OrthoDB" id="109251at2157"/>
<reference evidence="2 3" key="1">
    <citation type="submission" date="2018-06" db="EMBL/GenBank/DDBJ databases">
        <title>Natronomonas sp. F16-60 a new haloarchaeon isolated from a solar saltern of Isla Cristina, Huelva, Spain.</title>
        <authorList>
            <person name="Duran-Viseras A."/>
            <person name="Sanchez-Porro C."/>
            <person name="Ventosa A."/>
        </authorList>
    </citation>
    <scope>NUCLEOTIDE SEQUENCE [LARGE SCALE GENOMIC DNA]</scope>
    <source>
        <strain evidence="2 3">F16-60</strain>
    </source>
</reference>
<organism evidence="2 3">
    <name type="scientific">Haloglomus irregulare</name>
    <dbReference type="NCBI Taxonomy" id="2234134"/>
    <lineage>
        <taxon>Archaea</taxon>
        <taxon>Methanobacteriati</taxon>
        <taxon>Methanobacteriota</taxon>
        <taxon>Stenosarchaea group</taxon>
        <taxon>Halobacteria</taxon>
        <taxon>Halobacteriales</taxon>
        <taxon>Natronomonadaceae</taxon>
        <taxon>Haloglomus</taxon>
    </lineage>
</organism>
<evidence type="ECO:0000313" key="2">
    <source>
        <dbReference type="EMBL" id="TSD14677.1"/>
    </source>
</evidence>
<dbReference type="Proteomes" id="UP000319894">
    <property type="component" value="Unassembled WGS sequence"/>
</dbReference>
<feature type="region of interest" description="Disordered" evidence="1">
    <location>
        <begin position="159"/>
        <end position="185"/>
    </location>
</feature>
<dbReference type="InterPro" id="IPR055927">
    <property type="entry name" value="DUF7504"/>
</dbReference>
<dbReference type="InParanoid" id="A0A554NBA7"/>
<dbReference type="Pfam" id="PF24336">
    <property type="entry name" value="DUF7504"/>
    <property type="match status" value="1"/>
</dbReference>
<gene>
    <name evidence="2" type="ORF">DP107_06760</name>
</gene>
<name>A0A554NBA7_9EURY</name>
<proteinExistence type="predicted"/>